<evidence type="ECO:0000313" key="10">
    <source>
        <dbReference type="Proteomes" id="UP000315628"/>
    </source>
</evidence>
<keyword evidence="10" id="KW-1185">Reference proteome</keyword>
<dbReference type="Pfam" id="PF04464">
    <property type="entry name" value="Glyphos_transf"/>
    <property type="match status" value="2"/>
</dbReference>
<feature type="region of interest" description="Disordered" evidence="7">
    <location>
        <begin position="107"/>
        <end position="136"/>
    </location>
</feature>
<name>A0A560WHM3_9MICO</name>
<organism evidence="9 10">
    <name type="scientific">Marihabitans asiaticum</name>
    <dbReference type="NCBI Taxonomy" id="415218"/>
    <lineage>
        <taxon>Bacteria</taxon>
        <taxon>Bacillati</taxon>
        <taxon>Actinomycetota</taxon>
        <taxon>Actinomycetes</taxon>
        <taxon>Micrococcales</taxon>
        <taxon>Intrasporangiaceae</taxon>
        <taxon>Marihabitans</taxon>
    </lineage>
</organism>
<dbReference type="RefSeq" id="WP_246074337.1">
    <property type="nucleotide sequence ID" value="NZ_BAAAYT010000002.1"/>
</dbReference>
<dbReference type="GO" id="GO:0047355">
    <property type="term" value="F:CDP-glycerol glycerophosphotransferase activity"/>
    <property type="evidence" value="ECO:0007669"/>
    <property type="project" value="InterPro"/>
</dbReference>
<evidence type="ECO:0000259" key="8">
    <source>
        <dbReference type="Pfam" id="PF18674"/>
    </source>
</evidence>
<gene>
    <name evidence="9" type="ORF">FB557_0501</name>
</gene>
<keyword evidence="3" id="KW-1003">Cell membrane</keyword>
<dbReference type="InterPro" id="IPR043148">
    <property type="entry name" value="TagF_C"/>
</dbReference>
<comment type="similarity">
    <text evidence="2">Belongs to the CDP-glycerol glycerophosphotransferase family.</text>
</comment>
<reference evidence="9 10" key="1">
    <citation type="submission" date="2019-06" db="EMBL/GenBank/DDBJ databases">
        <title>Sequencing the genomes of 1000 actinobacteria strains.</title>
        <authorList>
            <person name="Klenk H.-P."/>
        </authorList>
    </citation>
    <scope>NUCLEOTIDE SEQUENCE [LARGE SCALE GENOMIC DNA]</scope>
    <source>
        <strain evidence="9 10">DSM 18935</strain>
    </source>
</reference>
<dbReference type="InterPro" id="IPR051612">
    <property type="entry name" value="Teichoic_Acid_Biosynth"/>
</dbReference>
<keyword evidence="6" id="KW-0472">Membrane</keyword>
<dbReference type="EMBL" id="VIUW01000001">
    <property type="protein sequence ID" value="TWD16955.1"/>
    <property type="molecule type" value="Genomic_DNA"/>
</dbReference>
<evidence type="ECO:0000256" key="7">
    <source>
        <dbReference type="SAM" id="MobiDB-lite"/>
    </source>
</evidence>
<sequence>MPSLPLLAQRALRARRDRRAAQPPEVGPYSRLRLDMVQEGSKITVGAWTGPGLHLETLWLLVADEWQPAGTWETTEHVVAGDAVLFHHAVVDLHVVDRLDLARAEEPTVDAPTTADPEATPAAETGARTSVWTSVREDRERAPRFATEIVEGEGTLEYRVPLGRFRRTPPPTFAPVHTPMGHDVTPYVNRNGHLSLAIDTDVRQSMRVDVTRLRIVEGHLEVSGTIVSSGAELDQVRLTLVGRTGGYRSSSPATVALDPLGSLRANGSRAYTWRARHDFRQDLEGRLTADTIADLRIEATTVDGAAVTGRVGRTPYLVRLATNDGAASVGGRTLAVTPYYTFKAKYPSLHLELFGTEAYRALHARLQRPALTLPRRPGGKPVWLIGERPSKAQDNGLHLFRHLREHHPEIDAYYVIDHDSPERANLAGLDHVLDRRSPEHIDVIFRADRLASTHHPDFLYPTRSRRFARRMKAPAIFLQHGVMGTKWMALNYGKRVSSFHTDLFLVSSEREAEYIVQDFGYRPDEVAVTGLSRFDTLLDGKTPAVPGQILVLPTWRDWLQDPDTFTETDYFQQWLAFLTSPRLAEMLRDHDAHVVLCLHPNMQQFRDYFDVAGVRVVQQGEVDVQHLLKESAVLVTDYSSPGFDFSFLDKPVIYFQFDVRPFLGRWGSHLDLATELPGPISHDLDAALDELERTLERGATIEPRYRTRAQRFLTHRDLGNNERVVAAITSARRERSIRELVTGSELGALLIRRARRHRWYFPAMRRLLALARLLPARDAVLFESGIGKQYSDSPRAIYEELVRRGDPRTKVWVYERAVPVWDPELVVVKRLSPAYFWHLGRSRYWVTNQNFPHYVRRRRDGVYLQTWHGTPLKRMLHDLDEVVGRDEGYVERVDQAISQWTALLSPSPYATRAFRSAFRYEGEVLELGYPRNDILVAPHSEATRETVRQRLQLAEGTRAVLYAPTFRDDAKGGRGFSFDLPFDLERVVAALPDDVVLLLRMHVLIANRLQIPEHLAGRVVDASRYPDIQELYLVSDVLVTDYSSVFFDYALLRRPMIFHAYDLDSYRDDLRGFYLDYEAAVPGPVTQTDDELVAALSTALARSSSADPTIEEFLATYAPHDDGHAAARVVDAVLGGGEGEVSPREPRGSAAP</sequence>
<evidence type="ECO:0000256" key="4">
    <source>
        <dbReference type="ARBA" id="ARBA00022679"/>
    </source>
</evidence>
<dbReference type="InterPro" id="IPR043149">
    <property type="entry name" value="TagF_N"/>
</dbReference>
<comment type="caution">
    <text evidence="9">The sequence shown here is derived from an EMBL/GenBank/DDBJ whole genome shotgun (WGS) entry which is preliminary data.</text>
</comment>
<keyword evidence="4 9" id="KW-0808">Transferase</keyword>
<dbReference type="InterPro" id="IPR041038">
    <property type="entry name" value="TarS_C1"/>
</dbReference>
<evidence type="ECO:0000256" key="2">
    <source>
        <dbReference type="ARBA" id="ARBA00010488"/>
    </source>
</evidence>
<dbReference type="Gene3D" id="3.40.50.11820">
    <property type="match status" value="2"/>
</dbReference>
<dbReference type="InterPro" id="IPR007554">
    <property type="entry name" value="Glycerophosphate_synth"/>
</dbReference>
<dbReference type="GO" id="GO:0005886">
    <property type="term" value="C:plasma membrane"/>
    <property type="evidence" value="ECO:0007669"/>
    <property type="project" value="UniProtKB-SubCell"/>
</dbReference>
<dbReference type="AlphaFoldDB" id="A0A560WHM3"/>
<evidence type="ECO:0000256" key="3">
    <source>
        <dbReference type="ARBA" id="ARBA00022475"/>
    </source>
</evidence>
<evidence type="ECO:0000256" key="5">
    <source>
        <dbReference type="ARBA" id="ARBA00022944"/>
    </source>
</evidence>
<protein>
    <submittedName>
        <fullName evidence="9">CDP-glycerol glycerophosphotransferase</fullName>
    </submittedName>
</protein>
<evidence type="ECO:0000256" key="1">
    <source>
        <dbReference type="ARBA" id="ARBA00004202"/>
    </source>
</evidence>
<dbReference type="PANTHER" id="PTHR37316">
    <property type="entry name" value="TEICHOIC ACID GLYCEROL-PHOSPHATE PRIMASE"/>
    <property type="match status" value="1"/>
</dbReference>
<feature type="domain" description="TarS C-terminal" evidence="8">
    <location>
        <begin position="207"/>
        <end position="350"/>
    </location>
</feature>
<feature type="compositionally biased region" description="Low complexity" evidence="7">
    <location>
        <begin position="109"/>
        <end position="125"/>
    </location>
</feature>
<dbReference type="Gene3D" id="3.40.50.12580">
    <property type="match status" value="2"/>
</dbReference>
<dbReference type="SUPFAM" id="SSF53756">
    <property type="entry name" value="UDP-Glycosyltransferase/glycogen phosphorylase"/>
    <property type="match status" value="2"/>
</dbReference>
<keyword evidence="5" id="KW-0777">Teichoic acid biosynthesis</keyword>
<dbReference type="PANTHER" id="PTHR37316:SF3">
    <property type="entry name" value="TEICHOIC ACID GLYCEROL-PHOSPHATE TRANSFERASE"/>
    <property type="match status" value="1"/>
</dbReference>
<dbReference type="Proteomes" id="UP000315628">
    <property type="component" value="Unassembled WGS sequence"/>
</dbReference>
<comment type="subcellular location">
    <subcellularLocation>
        <location evidence="1">Cell membrane</location>
        <topology evidence="1">Peripheral membrane protein</topology>
    </subcellularLocation>
</comment>
<dbReference type="Pfam" id="PF18674">
    <property type="entry name" value="TarS_C1"/>
    <property type="match status" value="1"/>
</dbReference>
<dbReference type="GO" id="GO:0019350">
    <property type="term" value="P:teichoic acid biosynthetic process"/>
    <property type="evidence" value="ECO:0007669"/>
    <property type="project" value="UniProtKB-KW"/>
</dbReference>
<accession>A0A560WHM3</accession>
<evidence type="ECO:0000256" key="6">
    <source>
        <dbReference type="ARBA" id="ARBA00023136"/>
    </source>
</evidence>
<evidence type="ECO:0000313" key="9">
    <source>
        <dbReference type="EMBL" id="TWD16955.1"/>
    </source>
</evidence>
<proteinExistence type="inferred from homology"/>